<dbReference type="EMBL" id="KN832113">
    <property type="protein sequence ID" value="KIN94110.1"/>
    <property type="molecule type" value="Genomic_DNA"/>
</dbReference>
<keyword evidence="1" id="KW-1133">Transmembrane helix</keyword>
<feature type="transmembrane region" description="Helical" evidence="1">
    <location>
        <begin position="22"/>
        <end position="43"/>
    </location>
</feature>
<gene>
    <name evidence="2" type="ORF">M404DRAFT_35363</name>
</gene>
<dbReference type="Proteomes" id="UP000054217">
    <property type="component" value="Unassembled WGS sequence"/>
</dbReference>
<sequence length="243" mass="26993">MSSVTGLETTLNGFVDEIRQNFNYVLAGIACSSRLFTLLVWLLGFSSKESRRRVVFQLNVLVIVICVALTLGILVGLTSEKAIIDGYNQVSKSVYIAAITFALYPPLLSDSILLIRLLRSTLSLARLQSPQSAADGAFYRPSSWTNLSNLGLTTQALVQNQEAAWYRYPKIIAEWAMEIILCQYLPKQPPCTHVIDKKGDLSEDIRQILYISVANFVFPLMFNIAQIILIMADRSPNAGVLLS</sequence>
<keyword evidence="3" id="KW-1185">Reference proteome</keyword>
<evidence type="ECO:0000313" key="3">
    <source>
        <dbReference type="Proteomes" id="UP000054217"/>
    </source>
</evidence>
<proteinExistence type="predicted"/>
<dbReference type="AlphaFoldDB" id="A0A0C3NEA8"/>
<protein>
    <submittedName>
        <fullName evidence="2">Uncharacterized protein</fullName>
    </submittedName>
</protein>
<organism evidence="2 3">
    <name type="scientific">Pisolithus tinctorius Marx 270</name>
    <dbReference type="NCBI Taxonomy" id="870435"/>
    <lineage>
        <taxon>Eukaryota</taxon>
        <taxon>Fungi</taxon>
        <taxon>Dikarya</taxon>
        <taxon>Basidiomycota</taxon>
        <taxon>Agaricomycotina</taxon>
        <taxon>Agaricomycetes</taxon>
        <taxon>Agaricomycetidae</taxon>
        <taxon>Boletales</taxon>
        <taxon>Sclerodermatineae</taxon>
        <taxon>Pisolithaceae</taxon>
        <taxon>Pisolithus</taxon>
    </lineage>
</organism>
<name>A0A0C3NEA8_PISTI</name>
<evidence type="ECO:0000313" key="2">
    <source>
        <dbReference type="EMBL" id="KIN94110.1"/>
    </source>
</evidence>
<reference evidence="3" key="2">
    <citation type="submission" date="2015-01" db="EMBL/GenBank/DDBJ databases">
        <title>Evolutionary Origins and Diversification of the Mycorrhizal Mutualists.</title>
        <authorList>
            <consortium name="DOE Joint Genome Institute"/>
            <consortium name="Mycorrhizal Genomics Consortium"/>
            <person name="Kohler A."/>
            <person name="Kuo A."/>
            <person name="Nagy L.G."/>
            <person name="Floudas D."/>
            <person name="Copeland A."/>
            <person name="Barry K.W."/>
            <person name="Cichocki N."/>
            <person name="Veneault-Fourrey C."/>
            <person name="LaButti K."/>
            <person name="Lindquist E.A."/>
            <person name="Lipzen A."/>
            <person name="Lundell T."/>
            <person name="Morin E."/>
            <person name="Murat C."/>
            <person name="Riley R."/>
            <person name="Ohm R."/>
            <person name="Sun H."/>
            <person name="Tunlid A."/>
            <person name="Henrissat B."/>
            <person name="Grigoriev I.V."/>
            <person name="Hibbett D.S."/>
            <person name="Martin F."/>
        </authorList>
    </citation>
    <scope>NUCLEOTIDE SEQUENCE [LARGE SCALE GENOMIC DNA]</scope>
    <source>
        <strain evidence="3">Marx 270</strain>
    </source>
</reference>
<dbReference type="InParanoid" id="A0A0C3NEA8"/>
<feature type="transmembrane region" description="Helical" evidence="1">
    <location>
        <begin position="208"/>
        <end position="232"/>
    </location>
</feature>
<dbReference type="HOGENOM" id="CLU_062759_0_0_1"/>
<dbReference type="OrthoDB" id="2548432at2759"/>
<feature type="transmembrane region" description="Helical" evidence="1">
    <location>
        <begin position="95"/>
        <end position="118"/>
    </location>
</feature>
<keyword evidence="1" id="KW-0472">Membrane</keyword>
<feature type="transmembrane region" description="Helical" evidence="1">
    <location>
        <begin position="55"/>
        <end position="75"/>
    </location>
</feature>
<accession>A0A0C3NEA8</accession>
<keyword evidence="1" id="KW-0812">Transmembrane</keyword>
<evidence type="ECO:0000256" key="1">
    <source>
        <dbReference type="SAM" id="Phobius"/>
    </source>
</evidence>
<reference evidence="2 3" key="1">
    <citation type="submission" date="2014-04" db="EMBL/GenBank/DDBJ databases">
        <authorList>
            <consortium name="DOE Joint Genome Institute"/>
            <person name="Kuo A."/>
            <person name="Kohler A."/>
            <person name="Costa M.D."/>
            <person name="Nagy L.G."/>
            <person name="Floudas D."/>
            <person name="Copeland A."/>
            <person name="Barry K.W."/>
            <person name="Cichocki N."/>
            <person name="Veneault-Fourrey C."/>
            <person name="LaButti K."/>
            <person name="Lindquist E.A."/>
            <person name="Lipzen A."/>
            <person name="Lundell T."/>
            <person name="Morin E."/>
            <person name="Murat C."/>
            <person name="Sun H."/>
            <person name="Tunlid A."/>
            <person name="Henrissat B."/>
            <person name="Grigoriev I.V."/>
            <person name="Hibbett D.S."/>
            <person name="Martin F."/>
            <person name="Nordberg H.P."/>
            <person name="Cantor M.N."/>
            <person name="Hua S.X."/>
        </authorList>
    </citation>
    <scope>NUCLEOTIDE SEQUENCE [LARGE SCALE GENOMIC DNA]</scope>
    <source>
        <strain evidence="2 3">Marx 270</strain>
    </source>
</reference>